<dbReference type="Proteomes" id="UP000243333">
    <property type="component" value="Unassembled WGS sequence"/>
</dbReference>
<sequence length="79" mass="8952">MCRFVHQCLAPDCGDCRHNQATDREVGRNAAVEGPKSEHLLCPIDQRKKFVQIIYGEKQGVNALFICDGNWSWSIKESC</sequence>
<reference evidence="2" key="1">
    <citation type="submission" date="2016-10" db="EMBL/GenBank/DDBJ databases">
        <authorList>
            <person name="Varghese N."/>
            <person name="Submissions S."/>
        </authorList>
    </citation>
    <scope>NUCLEOTIDE SEQUENCE [LARGE SCALE GENOMIC DNA]</scope>
    <source>
        <strain evidence="2">DSM 23256</strain>
    </source>
</reference>
<protein>
    <submittedName>
        <fullName evidence="1">Uncharacterized protein</fullName>
    </submittedName>
</protein>
<dbReference type="EMBL" id="FNBU01000041">
    <property type="protein sequence ID" value="SDF87061.1"/>
    <property type="molecule type" value="Genomic_DNA"/>
</dbReference>
<dbReference type="AlphaFoldDB" id="A0A1G7PLB7"/>
<evidence type="ECO:0000313" key="2">
    <source>
        <dbReference type="Proteomes" id="UP000243333"/>
    </source>
</evidence>
<organism evidence="1 2">
    <name type="scientific">Sporolituus thermophilus DSM 23256</name>
    <dbReference type="NCBI Taxonomy" id="1123285"/>
    <lineage>
        <taxon>Bacteria</taxon>
        <taxon>Bacillati</taxon>
        <taxon>Bacillota</taxon>
        <taxon>Negativicutes</taxon>
        <taxon>Selenomonadales</taxon>
        <taxon>Sporomusaceae</taxon>
        <taxon>Sporolituus</taxon>
    </lineage>
</organism>
<keyword evidence="2" id="KW-1185">Reference proteome</keyword>
<name>A0A1G7PLB7_9FIRM</name>
<evidence type="ECO:0000313" key="1">
    <source>
        <dbReference type="EMBL" id="SDF87061.1"/>
    </source>
</evidence>
<accession>A0A1G7PLB7</accession>
<proteinExistence type="predicted"/>
<gene>
    <name evidence="1" type="ORF">SAMN05660235_03001</name>
</gene>